<evidence type="ECO:0000313" key="3">
    <source>
        <dbReference type="Proteomes" id="UP000289775"/>
    </source>
</evidence>
<gene>
    <name evidence="2" type="ORF">NU09_1123</name>
</gene>
<comment type="caution">
    <text evidence="2">The sequence shown here is derived from an EMBL/GenBank/DDBJ whole genome shotgun (WGS) entry which is preliminary data.</text>
</comment>
<dbReference type="RefSeq" id="WP_129750269.1">
    <property type="nucleotide sequence ID" value="NZ_JUIW01000003.1"/>
</dbReference>
<dbReference type="AlphaFoldDB" id="A0A444WF90"/>
<feature type="signal peptide" evidence="1">
    <location>
        <begin position="1"/>
        <end position="21"/>
    </location>
</feature>
<keyword evidence="1" id="KW-0732">Signal</keyword>
<dbReference type="EMBL" id="JUIW01000003">
    <property type="protein sequence ID" value="RYJ44513.1"/>
    <property type="molecule type" value="Genomic_DNA"/>
</dbReference>
<dbReference type="OrthoDB" id="9834601at2"/>
<protein>
    <recommendedName>
        <fullName evidence="4">Lipoprotein</fullName>
    </recommendedName>
</protein>
<proteinExistence type="predicted"/>
<feature type="chain" id="PRO_5019219706" description="Lipoprotein" evidence="1">
    <location>
        <begin position="22"/>
        <end position="122"/>
    </location>
</feature>
<evidence type="ECO:0000256" key="1">
    <source>
        <dbReference type="SAM" id="SignalP"/>
    </source>
</evidence>
<keyword evidence="3" id="KW-1185">Reference proteome</keyword>
<evidence type="ECO:0000313" key="2">
    <source>
        <dbReference type="EMBL" id="RYJ44513.1"/>
    </source>
</evidence>
<name>A0A444WF90_9FLAO</name>
<organism evidence="2 3">
    <name type="scientific">Flavobacterium beibuense</name>
    <dbReference type="NCBI Taxonomy" id="657326"/>
    <lineage>
        <taxon>Bacteria</taxon>
        <taxon>Pseudomonadati</taxon>
        <taxon>Bacteroidota</taxon>
        <taxon>Flavobacteriia</taxon>
        <taxon>Flavobacteriales</taxon>
        <taxon>Flavobacteriaceae</taxon>
        <taxon>Flavobacterium</taxon>
    </lineage>
</organism>
<reference evidence="2 3" key="1">
    <citation type="submission" date="2014-12" db="EMBL/GenBank/DDBJ databases">
        <title>Genome sequence of Flavobacterium beibuense RSKm HC5.</title>
        <authorList>
            <person name="Kim J.F."/>
            <person name="Song J.Y."/>
            <person name="Kwak M.-J."/>
            <person name="Lee S.-W."/>
        </authorList>
    </citation>
    <scope>NUCLEOTIDE SEQUENCE [LARGE SCALE GENOMIC DNA]</scope>
    <source>
        <strain evidence="2 3">RSKm HC5</strain>
    </source>
</reference>
<evidence type="ECO:0008006" key="4">
    <source>
        <dbReference type="Google" id="ProtNLM"/>
    </source>
</evidence>
<dbReference type="PROSITE" id="PS51257">
    <property type="entry name" value="PROKAR_LIPOPROTEIN"/>
    <property type="match status" value="1"/>
</dbReference>
<dbReference type="Proteomes" id="UP000289775">
    <property type="component" value="Unassembled WGS sequence"/>
</dbReference>
<sequence>MKKAITLLLLPFMLVSCELLDNDPDNDADAIDTVIDIVNDDEDDGPYYDENPDLKAVTVQTNCNGGSVEDYCITQGTFSAIIDQVNHSNDPCIEISFNDIDGVSRHGFFVSAGYNVYGCLRE</sequence>
<accession>A0A444WF90</accession>